<name>A0ACB9ZB70_9PEZI</name>
<organism evidence="1 2">
    <name type="scientific">Hypoxylon rubiginosum</name>
    <dbReference type="NCBI Taxonomy" id="110542"/>
    <lineage>
        <taxon>Eukaryota</taxon>
        <taxon>Fungi</taxon>
        <taxon>Dikarya</taxon>
        <taxon>Ascomycota</taxon>
        <taxon>Pezizomycotina</taxon>
        <taxon>Sordariomycetes</taxon>
        <taxon>Xylariomycetidae</taxon>
        <taxon>Xylariales</taxon>
        <taxon>Hypoxylaceae</taxon>
        <taxon>Hypoxylon</taxon>
    </lineage>
</organism>
<protein>
    <submittedName>
        <fullName evidence="1">Uncharacterized protein</fullName>
    </submittedName>
</protein>
<sequence>MAAHRSDRLKKSTGNGAGRDLGKRRRQQKVEAAAHRGVERHSERLARQTREQINARNNTIDPEMLRRVEDYIKASTADRRGIHSRLDRIETDLGDVRSELPLLECQIENLDDQIDEIREEQRLINRRLRSYLKHQLDESDQDEETLDESDQDEEALYESDQDEDALYESDQDEEALDQSVFSESSSDSMGGHLSYDRFRQTFYDIDLMIGDISAMLLHKNRNEKRREELINEASEHGSARYLCQWFDAYPDLDTLAYTDSDQDILRAIMWRFVTREIFVNLEEYYLYKRLDTFKLQPDATFLAETLANDLEVFLGPRDGFDLVACLEVEVMEPAIALQQAMNHSGDSYVLRFFNFKETKGDVASSLRQLWRDRRSVSCKNVVRDTEPIDLEEEDEVEVLSSVQPICCISPVVLYEAATTESCLMPIYKALVCVLWGKHKERREYENERMDADKSFLFRLRRANFAFQGLLRGGE</sequence>
<evidence type="ECO:0000313" key="1">
    <source>
        <dbReference type="EMBL" id="KAI4868816.1"/>
    </source>
</evidence>
<accession>A0ACB9ZB70</accession>
<proteinExistence type="predicted"/>
<comment type="caution">
    <text evidence="1">The sequence shown here is derived from an EMBL/GenBank/DDBJ whole genome shotgun (WGS) entry which is preliminary data.</text>
</comment>
<gene>
    <name evidence="1" type="ORF">F4820DRAFT_465274</name>
</gene>
<dbReference type="EMBL" id="MU393435">
    <property type="protein sequence ID" value="KAI4868816.1"/>
    <property type="molecule type" value="Genomic_DNA"/>
</dbReference>
<evidence type="ECO:0000313" key="2">
    <source>
        <dbReference type="Proteomes" id="UP001497700"/>
    </source>
</evidence>
<keyword evidence="2" id="KW-1185">Reference proteome</keyword>
<reference evidence="1 2" key="1">
    <citation type="journal article" date="2022" name="New Phytol.">
        <title>Ecological generalism drives hyperdiversity of secondary metabolite gene clusters in xylarialean endophytes.</title>
        <authorList>
            <person name="Franco M.E.E."/>
            <person name="Wisecaver J.H."/>
            <person name="Arnold A.E."/>
            <person name="Ju Y.M."/>
            <person name="Slot J.C."/>
            <person name="Ahrendt S."/>
            <person name="Moore L.P."/>
            <person name="Eastman K.E."/>
            <person name="Scott K."/>
            <person name="Konkel Z."/>
            <person name="Mondo S.J."/>
            <person name="Kuo A."/>
            <person name="Hayes R.D."/>
            <person name="Haridas S."/>
            <person name="Andreopoulos B."/>
            <person name="Riley R."/>
            <person name="LaButti K."/>
            <person name="Pangilinan J."/>
            <person name="Lipzen A."/>
            <person name="Amirebrahimi M."/>
            <person name="Yan J."/>
            <person name="Adam C."/>
            <person name="Keymanesh K."/>
            <person name="Ng V."/>
            <person name="Louie K."/>
            <person name="Northen T."/>
            <person name="Drula E."/>
            <person name="Henrissat B."/>
            <person name="Hsieh H.M."/>
            <person name="Youens-Clark K."/>
            <person name="Lutzoni F."/>
            <person name="Miadlikowska J."/>
            <person name="Eastwood D.C."/>
            <person name="Hamelin R.C."/>
            <person name="Grigoriev I.V."/>
            <person name="U'Ren J.M."/>
        </authorList>
    </citation>
    <scope>NUCLEOTIDE SEQUENCE [LARGE SCALE GENOMIC DNA]</scope>
    <source>
        <strain evidence="1 2">CBS 119005</strain>
    </source>
</reference>
<dbReference type="Proteomes" id="UP001497700">
    <property type="component" value="Unassembled WGS sequence"/>
</dbReference>